<keyword evidence="2" id="KW-1133">Transmembrane helix</keyword>
<keyword evidence="2" id="KW-0472">Membrane</keyword>
<feature type="region of interest" description="Disordered" evidence="1">
    <location>
        <begin position="172"/>
        <end position="191"/>
    </location>
</feature>
<evidence type="ECO:0000313" key="4">
    <source>
        <dbReference type="Proteomes" id="UP001595778"/>
    </source>
</evidence>
<proteinExistence type="predicted"/>
<reference evidence="4" key="1">
    <citation type="journal article" date="2019" name="Int. J. Syst. Evol. Microbiol.">
        <title>The Global Catalogue of Microorganisms (GCM) 10K type strain sequencing project: providing services to taxonomists for standard genome sequencing and annotation.</title>
        <authorList>
            <consortium name="The Broad Institute Genomics Platform"/>
            <consortium name="The Broad Institute Genome Sequencing Center for Infectious Disease"/>
            <person name="Wu L."/>
            <person name="Ma J."/>
        </authorList>
    </citation>
    <scope>NUCLEOTIDE SEQUENCE [LARGE SCALE GENOMIC DNA]</scope>
    <source>
        <strain evidence="4">PJ61</strain>
    </source>
</reference>
<evidence type="ECO:0000256" key="2">
    <source>
        <dbReference type="SAM" id="Phobius"/>
    </source>
</evidence>
<feature type="compositionally biased region" description="Polar residues" evidence="1">
    <location>
        <begin position="175"/>
        <end position="191"/>
    </location>
</feature>
<feature type="transmembrane region" description="Helical" evidence="2">
    <location>
        <begin position="12"/>
        <end position="37"/>
    </location>
</feature>
<keyword evidence="4" id="KW-1185">Reference proteome</keyword>
<gene>
    <name evidence="3" type="ORF">ACFO0G_11225</name>
</gene>
<keyword evidence="2" id="KW-0812">Transmembrane</keyword>
<organism evidence="3 4">
    <name type="scientific">Arthrobacter sedimenti</name>
    <dbReference type="NCBI Taxonomy" id="2694931"/>
    <lineage>
        <taxon>Bacteria</taxon>
        <taxon>Bacillati</taxon>
        <taxon>Actinomycetota</taxon>
        <taxon>Actinomycetes</taxon>
        <taxon>Micrococcales</taxon>
        <taxon>Micrococcaceae</taxon>
        <taxon>Arthrobacter</taxon>
    </lineage>
</organism>
<dbReference type="Proteomes" id="UP001595778">
    <property type="component" value="Unassembled WGS sequence"/>
</dbReference>
<accession>A0ABV8WIS9</accession>
<dbReference type="RefSeq" id="WP_376977987.1">
    <property type="nucleotide sequence ID" value="NZ_JBHSDQ010000004.1"/>
</dbReference>
<comment type="caution">
    <text evidence="3">The sequence shown here is derived from an EMBL/GenBank/DDBJ whole genome shotgun (WGS) entry which is preliminary data.</text>
</comment>
<evidence type="ECO:0000313" key="3">
    <source>
        <dbReference type="EMBL" id="MFC4396659.1"/>
    </source>
</evidence>
<evidence type="ECO:0000256" key="1">
    <source>
        <dbReference type="SAM" id="MobiDB-lite"/>
    </source>
</evidence>
<dbReference type="EMBL" id="JBHSDQ010000004">
    <property type="protein sequence ID" value="MFC4396659.1"/>
    <property type="molecule type" value="Genomic_DNA"/>
</dbReference>
<name>A0ABV8WIS9_9MICC</name>
<sequence length="191" mass="21020">MTVQKPAEPLTLFWKLIITLAAVVGVGTCAVLGFLYVKFFVPVPGTVEVLERQLTKLDAVHAIQDEDGDARIGESRLLAEYESMTYYAAPGMVPGVVCLVGKYPYDEHNYWEACNSIGDGRDILVEVPDPGNRTVVFVPDQFDHRELERDGWVTLHRNLLILPLAEAPQPAEPLTSSAVQQETGQGQAVPM</sequence>
<protein>
    <submittedName>
        <fullName evidence="3">Uncharacterized protein</fullName>
    </submittedName>
</protein>